<name>A0A1J1J5W9_9DIPT</name>
<keyword evidence="2" id="KW-1185">Reference proteome</keyword>
<evidence type="ECO:0000313" key="1">
    <source>
        <dbReference type="EMBL" id="CRL06870.1"/>
    </source>
</evidence>
<dbReference type="AlphaFoldDB" id="A0A1J1J5W9"/>
<reference evidence="1 2" key="1">
    <citation type="submission" date="2015-04" db="EMBL/GenBank/DDBJ databases">
        <authorList>
            <person name="Syromyatnikov M.Y."/>
            <person name="Popov V.N."/>
        </authorList>
    </citation>
    <scope>NUCLEOTIDE SEQUENCE [LARGE SCALE GENOMIC DNA]</scope>
</reference>
<evidence type="ECO:0000313" key="2">
    <source>
        <dbReference type="Proteomes" id="UP000183832"/>
    </source>
</evidence>
<gene>
    <name evidence="1" type="ORF">CLUMA_CG019645</name>
</gene>
<proteinExistence type="predicted"/>
<protein>
    <submittedName>
        <fullName evidence="1">CLUMA_CG019645, isoform A</fullName>
    </submittedName>
</protein>
<accession>A0A1J1J5W9</accession>
<dbReference type="EMBL" id="CVRI01000067">
    <property type="protein sequence ID" value="CRL06870.1"/>
    <property type="molecule type" value="Genomic_DNA"/>
</dbReference>
<sequence length="27" mass="3298">MMRMYFRLANQGRMSVIRNVKSRCLHV</sequence>
<organism evidence="1 2">
    <name type="scientific">Clunio marinus</name>
    <dbReference type="NCBI Taxonomy" id="568069"/>
    <lineage>
        <taxon>Eukaryota</taxon>
        <taxon>Metazoa</taxon>
        <taxon>Ecdysozoa</taxon>
        <taxon>Arthropoda</taxon>
        <taxon>Hexapoda</taxon>
        <taxon>Insecta</taxon>
        <taxon>Pterygota</taxon>
        <taxon>Neoptera</taxon>
        <taxon>Endopterygota</taxon>
        <taxon>Diptera</taxon>
        <taxon>Nematocera</taxon>
        <taxon>Chironomoidea</taxon>
        <taxon>Chironomidae</taxon>
        <taxon>Clunio</taxon>
    </lineage>
</organism>
<dbReference type="Proteomes" id="UP000183832">
    <property type="component" value="Unassembled WGS sequence"/>
</dbReference>